<dbReference type="Proteomes" id="UP000295748">
    <property type="component" value="Chromosome"/>
</dbReference>
<evidence type="ECO:0000313" key="3">
    <source>
        <dbReference type="Proteomes" id="UP000295748"/>
    </source>
</evidence>
<protein>
    <submittedName>
        <fullName evidence="2">DUF402 domain-containing protein</fullName>
    </submittedName>
</protein>
<feature type="domain" description="DUF402" evidence="1">
    <location>
        <begin position="43"/>
        <end position="155"/>
    </location>
</feature>
<accession>A0ABX5SUF2</accession>
<dbReference type="EMBL" id="CP038266">
    <property type="protein sequence ID" value="QBR89823.1"/>
    <property type="molecule type" value="Genomic_DNA"/>
</dbReference>
<gene>
    <name evidence="2" type="ORF">E4K62_14720</name>
</gene>
<evidence type="ECO:0000313" key="2">
    <source>
        <dbReference type="EMBL" id="QBR89823.1"/>
    </source>
</evidence>
<dbReference type="InterPro" id="IPR007295">
    <property type="entry name" value="DUF402"/>
</dbReference>
<dbReference type="Pfam" id="PF04167">
    <property type="entry name" value="DUF402"/>
    <property type="match status" value="1"/>
</dbReference>
<dbReference type="RefSeq" id="WP_135068713.1">
    <property type="nucleotide sequence ID" value="NZ_CP038266.1"/>
</dbReference>
<reference evidence="2 3" key="1">
    <citation type="submission" date="2019-03" db="EMBL/GenBank/DDBJ databases">
        <authorList>
            <person name="Dong K."/>
        </authorList>
    </citation>
    <scope>NUCLEOTIDE SEQUENCE [LARGE SCALE GENOMIC DNA]</scope>
    <source>
        <strain evidence="3">dk512</strain>
    </source>
</reference>
<name>A0ABX5SUF2_9MICO</name>
<keyword evidence="3" id="KW-1185">Reference proteome</keyword>
<organism evidence="2 3">
    <name type="scientific">Microbacterium wangchenii</name>
    <dbReference type="NCBI Taxonomy" id="2541726"/>
    <lineage>
        <taxon>Bacteria</taxon>
        <taxon>Bacillati</taxon>
        <taxon>Actinomycetota</taxon>
        <taxon>Actinomycetes</taxon>
        <taxon>Micrococcales</taxon>
        <taxon>Microbacteriaceae</taxon>
        <taxon>Microbacterium</taxon>
    </lineage>
</organism>
<dbReference type="InterPro" id="IPR035930">
    <property type="entry name" value="FomD-like_sf"/>
</dbReference>
<evidence type="ECO:0000259" key="1">
    <source>
        <dbReference type="Pfam" id="PF04167"/>
    </source>
</evidence>
<dbReference type="Gene3D" id="2.40.380.10">
    <property type="entry name" value="FomD-like"/>
    <property type="match status" value="1"/>
</dbReference>
<dbReference type="SUPFAM" id="SSF159234">
    <property type="entry name" value="FomD-like"/>
    <property type="match status" value="1"/>
</dbReference>
<proteinExistence type="predicted"/>
<sequence length="176" mass="20328">MIPRPAPGTRVMFRWRKWDGGVHWEHECVYLGRDDHGDWVGQQAGWRSVRPGRDVRARQPNVTLIPPSGEWTFTSNAAPHPTRVYIDLAWDVGWEGDEPTGIDMDLDVVEEAGRGIWIDDRDEWDEHRVQYGYPLDIVERLESVALDLELQVRRRRAPFDDATIGRWLDALASFPG</sequence>